<dbReference type="InterPro" id="IPR052158">
    <property type="entry name" value="INH-QAR"/>
</dbReference>
<sequence length="205" mass="21887">MKQIALVAFDQFTDIDLFLMWDILGRNRRDWDVRILGLQPTLRSAHGLAVDTHGALAEANRADVVLFSSGREGVPAALADPAFTGAFRLQPERQLIGSICAGSFILDRLGLLPGRRAATHPDARHALREAGVMPDDRPFASVGNVATAGGCLAALYLVGWVVERLFGDAMRRDTLCPVLPAGQQDIYQQLVASSIAQGAGVSGVA</sequence>
<dbReference type="Pfam" id="PF01965">
    <property type="entry name" value="DJ-1_PfpI"/>
    <property type="match status" value="1"/>
</dbReference>
<dbReference type="PANTHER" id="PTHR43130">
    <property type="entry name" value="ARAC-FAMILY TRANSCRIPTIONAL REGULATOR"/>
    <property type="match status" value="1"/>
</dbReference>
<dbReference type="GO" id="GO:0006355">
    <property type="term" value="P:regulation of DNA-templated transcription"/>
    <property type="evidence" value="ECO:0007669"/>
    <property type="project" value="TreeGrafter"/>
</dbReference>
<dbReference type="PANTHER" id="PTHR43130:SF2">
    <property type="entry name" value="DJ-1_PFPI DOMAIN-CONTAINING PROTEIN"/>
    <property type="match status" value="1"/>
</dbReference>
<proteinExistence type="predicted"/>
<dbReference type="STRING" id="1503054.WT74_29810"/>
<dbReference type="InterPro" id="IPR002818">
    <property type="entry name" value="DJ-1/PfpI"/>
</dbReference>
<dbReference type="AlphaFoldDB" id="A0A107SXX1"/>
<dbReference type="Gene3D" id="3.40.50.880">
    <property type="match status" value="1"/>
</dbReference>
<dbReference type="InterPro" id="IPR029062">
    <property type="entry name" value="Class_I_gatase-like"/>
</dbReference>
<comment type="caution">
    <text evidence="2">The sequence shown here is derived from an EMBL/GenBank/DDBJ whole genome shotgun (WGS) entry which is preliminary data.</text>
</comment>
<reference evidence="2 3" key="1">
    <citation type="submission" date="2015-11" db="EMBL/GenBank/DDBJ databases">
        <title>Expanding the genomic diversity of Burkholderia species for the development of highly accurate diagnostics.</title>
        <authorList>
            <person name="Sahl J."/>
            <person name="Keim P."/>
            <person name="Wagner D."/>
        </authorList>
    </citation>
    <scope>NUCLEOTIDE SEQUENCE [LARGE SCALE GENOMIC DNA]</scope>
    <source>
        <strain evidence="2 3">MSMB1960WGS</strain>
    </source>
</reference>
<evidence type="ECO:0000313" key="3">
    <source>
        <dbReference type="Proteomes" id="UP000068603"/>
    </source>
</evidence>
<organism evidence="2">
    <name type="scientific">Burkholderia stagnalis</name>
    <dbReference type="NCBI Taxonomy" id="1503054"/>
    <lineage>
        <taxon>Bacteria</taxon>
        <taxon>Pseudomonadati</taxon>
        <taxon>Pseudomonadota</taxon>
        <taxon>Betaproteobacteria</taxon>
        <taxon>Burkholderiales</taxon>
        <taxon>Burkholderiaceae</taxon>
        <taxon>Burkholderia</taxon>
        <taxon>Burkholderia cepacia complex</taxon>
    </lineage>
</organism>
<evidence type="ECO:0000313" key="2">
    <source>
        <dbReference type="EMBL" id="KWA54221.1"/>
    </source>
</evidence>
<name>A0A107SXX1_9BURK</name>
<dbReference type="RefSeq" id="WP_059892330.1">
    <property type="nucleotide sequence ID" value="NZ_LOZZ01000046.1"/>
</dbReference>
<accession>A0A107SXX1</accession>
<gene>
    <name evidence="2" type="ORF">WT44_28975</name>
</gene>
<dbReference type="Proteomes" id="UP000068603">
    <property type="component" value="Unassembled WGS sequence"/>
</dbReference>
<dbReference type="EMBL" id="LPHB01000079">
    <property type="protein sequence ID" value="KWA54221.1"/>
    <property type="molecule type" value="Genomic_DNA"/>
</dbReference>
<evidence type="ECO:0000259" key="1">
    <source>
        <dbReference type="Pfam" id="PF01965"/>
    </source>
</evidence>
<feature type="domain" description="DJ-1/PfpI" evidence="1">
    <location>
        <begin position="2"/>
        <end position="158"/>
    </location>
</feature>
<protein>
    <submittedName>
        <fullName evidence="2">Thiamine biosynthesis protein ThiJ</fullName>
    </submittedName>
</protein>
<dbReference type="SUPFAM" id="SSF52317">
    <property type="entry name" value="Class I glutamine amidotransferase-like"/>
    <property type="match status" value="1"/>
</dbReference>